<evidence type="ECO:0000256" key="6">
    <source>
        <dbReference type="PIRSR" id="PIRSR627179-50"/>
    </source>
</evidence>
<name>A0A238F2H4_9BASI</name>
<dbReference type="Gene3D" id="1.10.287.1130">
    <property type="entry name" value="CytochromE C oxidase copper chaperone"/>
    <property type="match status" value="1"/>
</dbReference>
<proteinExistence type="inferred from homology"/>
<protein>
    <recommendedName>
        <fullName evidence="3">Cx9C motif-containing protein 4, mitochondrial</fullName>
    </recommendedName>
</protein>
<evidence type="ECO:0000256" key="3">
    <source>
        <dbReference type="ARBA" id="ARBA00019406"/>
    </source>
</evidence>
<dbReference type="AlphaFoldDB" id="A0A238F2H4"/>
<evidence type="ECO:0000313" key="8">
    <source>
        <dbReference type="Proteomes" id="UP000198372"/>
    </source>
</evidence>
<gene>
    <name evidence="7" type="ORF">BQ2448_451</name>
</gene>
<organism evidence="7 8">
    <name type="scientific">Microbotryum intermedium</name>
    <dbReference type="NCBI Taxonomy" id="269621"/>
    <lineage>
        <taxon>Eukaryota</taxon>
        <taxon>Fungi</taxon>
        <taxon>Dikarya</taxon>
        <taxon>Basidiomycota</taxon>
        <taxon>Pucciniomycotina</taxon>
        <taxon>Microbotryomycetes</taxon>
        <taxon>Microbotryales</taxon>
        <taxon>Microbotryaceae</taxon>
        <taxon>Microbotryum</taxon>
    </lineage>
</organism>
<keyword evidence="4" id="KW-0496">Mitochondrion</keyword>
<evidence type="ECO:0000256" key="5">
    <source>
        <dbReference type="ARBA" id="ARBA00023157"/>
    </source>
</evidence>
<keyword evidence="5 6" id="KW-1015">Disulfide bond</keyword>
<feature type="disulfide bond" evidence="6">
    <location>
        <begin position="41"/>
        <end position="54"/>
    </location>
</feature>
<dbReference type="InterPro" id="IPR009069">
    <property type="entry name" value="Cys_alpha_HP_mot_SF"/>
</dbReference>
<dbReference type="EMBL" id="FMSP01000003">
    <property type="protein sequence ID" value="SCV68330.1"/>
    <property type="molecule type" value="Genomic_DNA"/>
</dbReference>
<dbReference type="GO" id="GO:0005758">
    <property type="term" value="C:mitochondrial intermembrane space"/>
    <property type="evidence" value="ECO:0007669"/>
    <property type="project" value="UniProtKB-SubCell"/>
</dbReference>
<accession>A0A238F2H4</accession>
<dbReference type="PROSITE" id="PS51808">
    <property type="entry name" value="CHCH"/>
    <property type="match status" value="1"/>
</dbReference>
<dbReference type="PANTHER" id="PTHR15590:SF0">
    <property type="entry name" value="CX9C MOTIF-CONTAINING PROTEIN 4"/>
    <property type="match status" value="1"/>
</dbReference>
<dbReference type="PANTHER" id="PTHR15590">
    <property type="entry name" value="CX9C MOTIF-CONTAINING PROTEIN 4"/>
    <property type="match status" value="1"/>
</dbReference>
<evidence type="ECO:0000313" key="7">
    <source>
        <dbReference type="EMBL" id="SCV68330.1"/>
    </source>
</evidence>
<evidence type="ECO:0000256" key="4">
    <source>
        <dbReference type="ARBA" id="ARBA00023128"/>
    </source>
</evidence>
<dbReference type="STRING" id="269621.A0A238F2H4"/>
<dbReference type="OrthoDB" id="13601at2759"/>
<dbReference type="SUPFAM" id="SSF47072">
    <property type="entry name" value="Cysteine alpha-hairpin motif"/>
    <property type="match status" value="1"/>
</dbReference>
<dbReference type="Pfam" id="PF08991">
    <property type="entry name" value="CMC4"/>
    <property type="match status" value="1"/>
</dbReference>
<comment type="similarity">
    <text evidence="2">Belongs to the CMC4 family.</text>
</comment>
<evidence type="ECO:0000256" key="1">
    <source>
        <dbReference type="ARBA" id="ARBA00004569"/>
    </source>
</evidence>
<evidence type="ECO:0000256" key="2">
    <source>
        <dbReference type="ARBA" id="ARBA00009858"/>
    </source>
</evidence>
<feature type="disulfide bond" evidence="6">
    <location>
        <begin position="19"/>
        <end position="30"/>
    </location>
</feature>
<dbReference type="Proteomes" id="UP000198372">
    <property type="component" value="Unassembled WGS sequence"/>
</dbReference>
<dbReference type="InterPro" id="IPR027179">
    <property type="entry name" value="CMC4"/>
</dbReference>
<reference evidence="8" key="1">
    <citation type="submission" date="2016-09" db="EMBL/GenBank/DDBJ databases">
        <authorList>
            <person name="Jeantristanb JTB J.-T."/>
            <person name="Ricardo R."/>
        </authorList>
    </citation>
    <scope>NUCLEOTIDE SEQUENCE [LARGE SCALE GENOMIC DNA]</scope>
</reference>
<sequence length="71" mass="8099">MAVSDDPPCQSEACAIQDCLMAKNYQESRCQDVIDRLYQCCDKMIKQNGTSTACPKPSVVERKLREIEERK</sequence>
<comment type="subcellular location">
    <subcellularLocation>
        <location evidence="1">Mitochondrion intermembrane space</location>
    </subcellularLocation>
</comment>
<keyword evidence="8" id="KW-1185">Reference proteome</keyword>
<feature type="disulfide bond" evidence="6">
    <location>
        <begin position="9"/>
        <end position="40"/>
    </location>
</feature>